<organism evidence="10 11">
    <name type="scientific">Aegilops tauschii subsp. strangulata</name>
    <name type="common">Goatgrass</name>
    <dbReference type="NCBI Taxonomy" id="200361"/>
    <lineage>
        <taxon>Eukaryota</taxon>
        <taxon>Viridiplantae</taxon>
        <taxon>Streptophyta</taxon>
        <taxon>Embryophyta</taxon>
        <taxon>Tracheophyta</taxon>
        <taxon>Spermatophyta</taxon>
        <taxon>Magnoliopsida</taxon>
        <taxon>Liliopsida</taxon>
        <taxon>Poales</taxon>
        <taxon>Poaceae</taxon>
        <taxon>BOP clade</taxon>
        <taxon>Pooideae</taxon>
        <taxon>Triticodae</taxon>
        <taxon>Triticeae</taxon>
        <taxon>Triticinae</taxon>
        <taxon>Aegilops</taxon>
    </lineage>
</organism>
<feature type="transmembrane region" description="Helical" evidence="9">
    <location>
        <begin position="225"/>
        <end position="247"/>
    </location>
</feature>
<comment type="subcellular location">
    <subcellularLocation>
        <location evidence="1">Membrane</location>
        <topology evidence="1">Multi-pass membrane protein</topology>
    </subcellularLocation>
</comment>
<keyword evidence="6 9" id="KW-0472">Membrane</keyword>
<evidence type="ECO:0000256" key="4">
    <source>
        <dbReference type="ARBA" id="ARBA00022692"/>
    </source>
</evidence>
<reference evidence="10" key="4">
    <citation type="submission" date="2019-03" db="UniProtKB">
        <authorList>
            <consortium name="EnsemblPlants"/>
        </authorList>
    </citation>
    <scope>IDENTIFICATION</scope>
</reference>
<dbReference type="AlphaFoldDB" id="A0A453L821"/>
<feature type="compositionally biased region" description="Gly residues" evidence="8">
    <location>
        <begin position="36"/>
        <end position="49"/>
    </location>
</feature>
<sequence length="251" mass="26325">RGRAAAGRHVRQVGARHRRAAVGSAGRRVAPAAAGGVRGEAGLAGGDVGAGTRRRARRRRAGSAGERRRRPASGSRRRPEDGGDGVGVLGAAAADGWAQGRRQPERVCEPPWRSVVLRGKQRWHLEMPGIIDGSISIMSRTGLGIGMFNMGLFIGLQDKLVVCGPGLTSLGMAMRFVAAPAATMIGALLLGLRGDLLRVAILQAALPQSIGTFIFAREYDLHANILSTVVIVGTLASLPILATYYVVLGLM</sequence>
<evidence type="ECO:0008006" key="12">
    <source>
        <dbReference type="Google" id="ProtNLM"/>
    </source>
</evidence>
<feature type="transmembrane region" description="Helical" evidence="9">
    <location>
        <begin position="199"/>
        <end position="219"/>
    </location>
</feature>
<feature type="region of interest" description="Disordered" evidence="8">
    <location>
        <begin position="1"/>
        <end position="85"/>
    </location>
</feature>
<dbReference type="GO" id="GO:0009926">
    <property type="term" value="P:auxin polar transport"/>
    <property type="evidence" value="ECO:0007669"/>
    <property type="project" value="TreeGrafter"/>
</dbReference>
<reference evidence="10" key="3">
    <citation type="journal article" date="2017" name="Nature">
        <title>Genome sequence of the progenitor of the wheat D genome Aegilops tauschii.</title>
        <authorList>
            <person name="Luo M.C."/>
            <person name="Gu Y.Q."/>
            <person name="Puiu D."/>
            <person name="Wang H."/>
            <person name="Twardziok S.O."/>
            <person name="Deal K.R."/>
            <person name="Huo N."/>
            <person name="Zhu T."/>
            <person name="Wang L."/>
            <person name="Wang Y."/>
            <person name="McGuire P.E."/>
            <person name="Liu S."/>
            <person name="Long H."/>
            <person name="Ramasamy R.K."/>
            <person name="Rodriguez J.C."/>
            <person name="Van S.L."/>
            <person name="Yuan L."/>
            <person name="Wang Z."/>
            <person name="Xia Z."/>
            <person name="Xiao L."/>
            <person name="Anderson O.D."/>
            <person name="Ouyang S."/>
            <person name="Liang Y."/>
            <person name="Zimin A.V."/>
            <person name="Pertea G."/>
            <person name="Qi P."/>
            <person name="Bennetzen J.L."/>
            <person name="Dai X."/>
            <person name="Dawson M.W."/>
            <person name="Muller H.G."/>
            <person name="Kugler K."/>
            <person name="Rivarola-Duarte L."/>
            <person name="Spannagl M."/>
            <person name="Mayer K.F.X."/>
            <person name="Lu F.H."/>
            <person name="Bevan M.W."/>
            <person name="Leroy P."/>
            <person name="Li P."/>
            <person name="You F.M."/>
            <person name="Sun Q."/>
            <person name="Liu Z."/>
            <person name="Lyons E."/>
            <person name="Wicker T."/>
            <person name="Salzberg S.L."/>
            <person name="Devos K.M."/>
            <person name="Dvorak J."/>
        </authorList>
    </citation>
    <scope>NUCLEOTIDE SEQUENCE [LARGE SCALE GENOMIC DNA]</scope>
    <source>
        <strain evidence="10">cv. AL8/78</strain>
    </source>
</reference>
<evidence type="ECO:0000256" key="5">
    <source>
        <dbReference type="ARBA" id="ARBA00022989"/>
    </source>
</evidence>
<dbReference type="GO" id="GO:0005783">
    <property type="term" value="C:endoplasmic reticulum"/>
    <property type="evidence" value="ECO:0007669"/>
    <property type="project" value="TreeGrafter"/>
</dbReference>
<reference evidence="10" key="5">
    <citation type="journal article" date="2021" name="G3 (Bethesda)">
        <title>Aegilops tauschii genome assembly Aet v5.0 features greater sequence contiguity and improved annotation.</title>
        <authorList>
            <person name="Wang L."/>
            <person name="Zhu T."/>
            <person name="Rodriguez J.C."/>
            <person name="Deal K.R."/>
            <person name="Dubcovsky J."/>
            <person name="McGuire P.E."/>
            <person name="Lux T."/>
            <person name="Spannagl M."/>
            <person name="Mayer K.F.X."/>
            <person name="Baldrich P."/>
            <person name="Meyers B.C."/>
            <person name="Huo N."/>
            <person name="Gu Y.Q."/>
            <person name="Zhou H."/>
            <person name="Devos K.M."/>
            <person name="Bennetzen J.L."/>
            <person name="Unver T."/>
            <person name="Budak H."/>
            <person name="Gulick P.J."/>
            <person name="Galiba G."/>
            <person name="Kalapos B."/>
            <person name="Nelson D.R."/>
            <person name="Li P."/>
            <person name="You F.M."/>
            <person name="Luo M.C."/>
            <person name="Dvorak J."/>
        </authorList>
    </citation>
    <scope>NUCLEOTIDE SEQUENCE [LARGE SCALE GENOMIC DNA]</scope>
    <source>
        <strain evidence="10">cv. AL8/78</strain>
    </source>
</reference>
<feature type="compositionally biased region" description="Basic residues" evidence="8">
    <location>
        <begin position="1"/>
        <end position="20"/>
    </location>
</feature>
<evidence type="ECO:0000256" key="6">
    <source>
        <dbReference type="ARBA" id="ARBA00023136"/>
    </source>
</evidence>
<protein>
    <recommendedName>
        <fullName evidence="12">Auxin efflux carrier component</fullName>
    </recommendedName>
</protein>
<dbReference type="PANTHER" id="PTHR31752">
    <property type="entry name" value="AUXIN EFFLUX CARRIER COMPONENT 1B-RELATED"/>
    <property type="match status" value="1"/>
</dbReference>
<feature type="transmembrane region" description="Helical" evidence="9">
    <location>
        <begin position="172"/>
        <end position="192"/>
    </location>
</feature>
<feature type="compositionally biased region" description="Low complexity" evidence="8">
    <location>
        <begin position="21"/>
        <end position="35"/>
    </location>
</feature>
<comment type="similarity">
    <text evidence="2">Belongs to the auxin efflux carrier (TC 2.A.69.1) family.</text>
</comment>
<dbReference type="Gramene" id="AET5Gv20664800.6">
    <property type="protein sequence ID" value="AET5Gv20664800.6"/>
    <property type="gene ID" value="AET5Gv20664800"/>
</dbReference>
<evidence type="ECO:0000313" key="10">
    <source>
        <dbReference type="EnsemblPlants" id="AET5Gv20664800.6"/>
    </source>
</evidence>
<keyword evidence="5 9" id="KW-1133">Transmembrane helix</keyword>
<reference evidence="11" key="1">
    <citation type="journal article" date="2014" name="Science">
        <title>Ancient hybridizations among the ancestral genomes of bread wheat.</title>
        <authorList>
            <consortium name="International Wheat Genome Sequencing Consortium,"/>
            <person name="Marcussen T."/>
            <person name="Sandve S.R."/>
            <person name="Heier L."/>
            <person name="Spannagl M."/>
            <person name="Pfeifer M."/>
            <person name="Jakobsen K.S."/>
            <person name="Wulff B.B."/>
            <person name="Steuernagel B."/>
            <person name="Mayer K.F."/>
            <person name="Olsen O.A."/>
        </authorList>
    </citation>
    <scope>NUCLEOTIDE SEQUENCE [LARGE SCALE GENOMIC DNA]</scope>
    <source>
        <strain evidence="11">cv. AL8/78</strain>
    </source>
</reference>
<accession>A0A453L821</accession>
<evidence type="ECO:0000256" key="9">
    <source>
        <dbReference type="SAM" id="Phobius"/>
    </source>
</evidence>
<evidence type="ECO:0000256" key="2">
    <source>
        <dbReference type="ARBA" id="ARBA00009177"/>
    </source>
</evidence>
<dbReference type="GO" id="GO:0009734">
    <property type="term" value="P:auxin-activated signaling pathway"/>
    <property type="evidence" value="ECO:0007669"/>
    <property type="project" value="UniProtKB-KW"/>
</dbReference>
<keyword evidence="11" id="KW-1185">Reference proteome</keyword>
<name>A0A453L821_AEGTS</name>
<evidence type="ECO:0000256" key="7">
    <source>
        <dbReference type="ARBA" id="ARBA00023294"/>
    </source>
</evidence>
<dbReference type="Proteomes" id="UP000015105">
    <property type="component" value="Chromosome 5D"/>
</dbReference>
<dbReference type="Pfam" id="PF03547">
    <property type="entry name" value="Mem_trans"/>
    <property type="match status" value="1"/>
</dbReference>
<feature type="transmembrane region" description="Helical" evidence="9">
    <location>
        <begin position="130"/>
        <end position="152"/>
    </location>
</feature>
<dbReference type="EnsemblPlants" id="AET5Gv20664800.6">
    <property type="protein sequence ID" value="AET5Gv20664800.6"/>
    <property type="gene ID" value="AET5Gv20664800"/>
</dbReference>
<evidence type="ECO:0000313" key="11">
    <source>
        <dbReference type="Proteomes" id="UP000015105"/>
    </source>
</evidence>
<keyword evidence="4 9" id="KW-0812">Transmembrane</keyword>
<feature type="compositionally biased region" description="Basic residues" evidence="8">
    <location>
        <begin position="52"/>
        <end position="71"/>
    </location>
</feature>
<dbReference type="GO" id="GO:0005886">
    <property type="term" value="C:plasma membrane"/>
    <property type="evidence" value="ECO:0007669"/>
    <property type="project" value="TreeGrafter"/>
</dbReference>
<evidence type="ECO:0000256" key="3">
    <source>
        <dbReference type="ARBA" id="ARBA00022448"/>
    </source>
</evidence>
<dbReference type="InterPro" id="IPR051107">
    <property type="entry name" value="Auxin_Efflux_Carrier"/>
</dbReference>
<keyword evidence="3" id="KW-0813">Transport</keyword>
<proteinExistence type="inferred from homology"/>
<keyword evidence="7" id="KW-0927">Auxin signaling pathway</keyword>
<dbReference type="GO" id="GO:0010329">
    <property type="term" value="F:auxin efflux transmembrane transporter activity"/>
    <property type="evidence" value="ECO:0007669"/>
    <property type="project" value="TreeGrafter"/>
</dbReference>
<dbReference type="InterPro" id="IPR004776">
    <property type="entry name" value="Mem_transp_PIN-like"/>
</dbReference>
<reference evidence="11" key="2">
    <citation type="journal article" date="2017" name="Nat. Plants">
        <title>The Aegilops tauschii genome reveals multiple impacts of transposons.</title>
        <authorList>
            <person name="Zhao G."/>
            <person name="Zou C."/>
            <person name="Li K."/>
            <person name="Wang K."/>
            <person name="Li T."/>
            <person name="Gao L."/>
            <person name="Zhang X."/>
            <person name="Wang H."/>
            <person name="Yang Z."/>
            <person name="Liu X."/>
            <person name="Jiang W."/>
            <person name="Mao L."/>
            <person name="Kong X."/>
            <person name="Jiao Y."/>
            <person name="Jia J."/>
        </authorList>
    </citation>
    <scope>NUCLEOTIDE SEQUENCE [LARGE SCALE GENOMIC DNA]</scope>
    <source>
        <strain evidence="11">cv. AL8/78</strain>
    </source>
</reference>
<evidence type="ECO:0000256" key="1">
    <source>
        <dbReference type="ARBA" id="ARBA00004141"/>
    </source>
</evidence>
<evidence type="ECO:0000256" key="8">
    <source>
        <dbReference type="SAM" id="MobiDB-lite"/>
    </source>
</evidence>
<dbReference type="PANTHER" id="PTHR31752:SF58">
    <property type="entry name" value="AUXIN EFFLUX CARRIER COMPONENT"/>
    <property type="match status" value="1"/>
</dbReference>